<dbReference type="SMART" id="SM00347">
    <property type="entry name" value="HTH_MARR"/>
    <property type="match status" value="1"/>
</dbReference>
<dbReference type="InterPro" id="IPR039422">
    <property type="entry name" value="MarR/SlyA-like"/>
</dbReference>
<keyword evidence="3" id="KW-0804">Transcription</keyword>
<dbReference type="PRINTS" id="PR00598">
    <property type="entry name" value="HTHMARR"/>
</dbReference>
<accession>A0ABV9AUK7</accession>
<protein>
    <submittedName>
        <fullName evidence="5">MarR family winged helix-turn-helix transcriptional regulator</fullName>
    </submittedName>
</protein>
<name>A0ABV9AUK7_9ACTN</name>
<dbReference type="InterPro" id="IPR036388">
    <property type="entry name" value="WH-like_DNA-bd_sf"/>
</dbReference>
<dbReference type="InterPro" id="IPR023187">
    <property type="entry name" value="Tscrpt_reg_MarR-type_CS"/>
</dbReference>
<dbReference type="PROSITE" id="PS01117">
    <property type="entry name" value="HTH_MARR_1"/>
    <property type="match status" value="1"/>
</dbReference>
<keyword evidence="2" id="KW-0238">DNA-binding</keyword>
<dbReference type="Gene3D" id="1.10.10.10">
    <property type="entry name" value="Winged helix-like DNA-binding domain superfamily/Winged helix DNA-binding domain"/>
    <property type="match status" value="1"/>
</dbReference>
<gene>
    <name evidence="5" type="ORF">ACFPIH_29245</name>
</gene>
<dbReference type="InterPro" id="IPR036390">
    <property type="entry name" value="WH_DNA-bd_sf"/>
</dbReference>
<dbReference type="Proteomes" id="UP001595839">
    <property type="component" value="Unassembled WGS sequence"/>
</dbReference>
<dbReference type="RefSeq" id="WP_381178944.1">
    <property type="nucleotide sequence ID" value="NZ_JBHSFK010000021.1"/>
</dbReference>
<sequence>MEDQAHPTGPTAGPDHEPRWAELADLVLIISREIQFRRYTDEQAVHLSQSEGMVMRYLKRDPEAPPSRIADATGLQRTNLSTVLRGLEQKGFIERHAHSGDGRGVTVHSTERGRSNTTLVRQEWAATVSEAAHHDTEHLDAALTLLRAVEDGLTRSRPQNRARRPATQQ</sequence>
<dbReference type="PROSITE" id="PS50995">
    <property type="entry name" value="HTH_MARR_2"/>
    <property type="match status" value="1"/>
</dbReference>
<evidence type="ECO:0000313" key="5">
    <source>
        <dbReference type="EMBL" id="MFC4503557.1"/>
    </source>
</evidence>
<keyword evidence="6" id="KW-1185">Reference proteome</keyword>
<dbReference type="InterPro" id="IPR000835">
    <property type="entry name" value="HTH_MarR-typ"/>
</dbReference>
<evidence type="ECO:0000259" key="4">
    <source>
        <dbReference type="PROSITE" id="PS50995"/>
    </source>
</evidence>
<dbReference type="EMBL" id="JBHSFK010000021">
    <property type="protein sequence ID" value="MFC4503557.1"/>
    <property type="molecule type" value="Genomic_DNA"/>
</dbReference>
<reference evidence="6" key="1">
    <citation type="journal article" date="2019" name="Int. J. Syst. Evol. Microbiol.">
        <title>The Global Catalogue of Microorganisms (GCM) 10K type strain sequencing project: providing services to taxonomists for standard genome sequencing and annotation.</title>
        <authorList>
            <consortium name="The Broad Institute Genomics Platform"/>
            <consortium name="The Broad Institute Genome Sequencing Center for Infectious Disease"/>
            <person name="Wu L."/>
            <person name="Ma J."/>
        </authorList>
    </citation>
    <scope>NUCLEOTIDE SEQUENCE [LARGE SCALE GENOMIC DNA]</scope>
    <source>
        <strain evidence="6">CGMCC 4.7177</strain>
    </source>
</reference>
<feature type="domain" description="HTH marR-type" evidence="4">
    <location>
        <begin position="20"/>
        <end position="155"/>
    </location>
</feature>
<evidence type="ECO:0000256" key="3">
    <source>
        <dbReference type="ARBA" id="ARBA00023163"/>
    </source>
</evidence>
<evidence type="ECO:0000256" key="1">
    <source>
        <dbReference type="ARBA" id="ARBA00023015"/>
    </source>
</evidence>
<evidence type="ECO:0000256" key="2">
    <source>
        <dbReference type="ARBA" id="ARBA00023125"/>
    </source>
</evidence>
<keyword evidence="1" id="KW-0805">Transcription regulation</keyword>
<dbReference type="PANTHER" id="PTHR33164">
    <property type="entry name" value="TRANSCRIPTIONAL REGULATOR, MARR FAMILY"/>
    <property type="match status" value="1"/>
</dbReference>
<comment type="caution">
    <text evidence="5">The sequence shown here is derived from an EMBL/GenBank/DDBJ whole genome shotgun (WGS) entry which is preliminary data.</text>
</comment>
<proteinExistence type="predicted"/>
<organism evidence="5 6">
    <name type="scientific">Streptomyces vulcanius</name>
    <dbReference type="NCBI Taxonomy" id="1441876"/>
    <lineage>
        <taxon>Bacteria</taxon>
        <taxon>Bacillati</taxon>
        <taxon>Actinomycetota</taxon>
        <taxon>Actinomycetes</taxon>
        <taxon>Kitasatosporales</taxon>
        <taxon>Streptomycetaceae</taxon>
        <taxon>Streptomyces</taxon>
    </lineage>
</organism>
<dbReference type="Pfam" id="PF01047">
    <property type="entry name" value="MarR"/>
    <property type="match status" value="1"/>
</dbReference>
<evidence type="ECO:0000313" key="6">
    <source>
        <dbReference type="Proteomes" id="UP001595839"/>
    </source>
</evidence>
<dbReference type="SUPFAM" id="SSF46785">
    <property type="entry name" value="Winged helix' DNA-binding domain"/>
    <property type="match status" value="1"/>
</dbReference>
<dbReference type="PANTHER" id="PTHR33164:SF43">
    <property type="entry name" value="HTH-TYPE TRANSCRIPTIONAL REPRESSOR YETL"/>
    <property type="match status" value="1"/>
</dbReference>